<protein>
    <submittedName>
        <fullName evidence="2">NADPH:quinone reductase-like Zn-dependent oxidoreductase</fullName>
    </submittedName>
</protein>
<comment type="caution">
    <text evidence="2">The sequence shown here is derived from an EMBL/GenBank/DDBJ whole genome shotgun (WGS) entry which is preliminary data.</text>
</comment>
<dbReference type="InterPro" id="IPR013154">
    <property type="entry name" value="ADH-like_N"/>
</dbReference>
<organism evidence="2 3">
    <name type="scientific">Paenibacillus amylolyticus</name>
    <dbReference type="NCBI Taxonomy" id="1451"/>
    <lineage>
        <taxon>Bacteria</taxon>
        <taxon>Bacillati</taxon>
        <taxon>Bacillota</taxon>
        <taxon>Bacilli</taxon>
        <taxon>Bacillales</taxon>
        <taxon>Paenibacillaceae</taxon>
        <taxon>Paenibacillus</taxon>
    </lineage>
</organism>
<evidence type="ECO:0000313" key="2">
    <source>
        <dbReference type="EMBL" id="MDR6721803.1"/>
    </source>
</evidence>
<dbReference type="InterPro" id="IPR050700">
    <property type="entry name" value="YIM1/Zinc_Alcohol_DH_Fams"/>
</dbReference>
<accession>A0AAP5LLY4</accession>
<dbReference type="EMBL" id="JAVDTR010000001">
    <property type="protein sequence ID" value="MDR6721803.1"/>
    <property type="molecule type" value="Genomic_DNA"/>
</dbReference>
<dbReference type="InterPro" id="IPR011032">
    <property type="entry name" value="GroES-like_sf"/>
</dbReference>
<dbReference type="InterPro" id="IPR020843">
    <property type="entry name" value="ER"/>
</dbReference>
<dbReference type="Pfam" id="PF08240">
    <property type="entry name" value="ADH_N"/>
    <property type="match status" value="1"/>
</dbReference>
<dbReference type="SUPFAM" id="SSF51735">
    <property type="entry name" value="NAD(P)-binding Rossmann-fold domains"/>
    <property type="match status" value="1"/>
</dbReference>
<name>A0AAP5LLY4_PAEAM</name>
<dbReference type="InterPro" id="IPR036291">
    <property type="entry name" value="NAD(P)-bd_dom_sf"/>
</dbReference>
<evidence type="ECO:0000259" key="1">
    <source>
        <dbReference type="SMART" id="SM00829"/>
    </source>
</evidence>
<dbReference type="InterPro" id="IPR002364">
    <property type="entry name" value="Quin_OxRdtase/zeta-crystal_CS"/>
</dbReference>
<dbReference type="SUPFAM" id="SSF50129">
    <property type="entry name" value="GroES-like"/>
    <property type="match status" value="1"/>
</dbReference>
<feature type="domain" description="Enoyl reductase (ER)" evidence="1">
    <location>
        <begin position="28"/>
        <end position="337"/>
    </location>
</feature>
<dbReference type="Gene3D" id="3.40.50.720">
    <property type="entry name" value="NAD(P)-binding Rossmann-like Domain"/>
    <property type="match status" value="1"/>
</dbReference>
<dbReference type="Gene3D" id="3.90.180.10">
    <property type="entry name" value="Medium-chain alcohol dehydrogenases, catalytic domain"/>
    <property type="match status" value="1"/>
</dbReference>
<reference evidence="2" key="1">
    <citation type="submission" date="2023-07" db="EMBL/GenBank/DDBJ databases">
        <title>Sorghum-associated microbial communities from plants grown in Nebraska, USA.</title>
        <authorList>
            <person name="Schachtman D."/>
        </authorList>
    </citation>
    <scope>NUCLEOTIDE SEQUENCE</scope>
    <source>
        <strain evidence="2">BE80</strain>
    </source>
</reference>
<proteinExistence type="predicted"/>
<dbReference type="PANTHER" id="PTHR11695">
    <property type="entry name" value="ALCOHOL DEHYDROGENASE RELATED"/>
    <property type="match status" value="1"/>
</dbReference>
<dbReference type="Proteomes" id="UP001254832">
    <property type="component" value="Unassembled WGS sequence"/>
</dbReference>
<dbReference type="AlphaFoldDB" id="A0AAP5LLY4"/>
<sequence length="341" mass="37004">MGEDMSRIGVSSKRVPDLMKALVYDTYGTPEVLRLEDVTVPTPKEHEVLIEVHATSINSWDWDLLLGQPFVTRIGAVRKPRYPILGADVAGTIVAVGGAAGQFQVGDRVFGDLSACNWGGFAEYVCASETALTPIPAGITYVQAAAIPQAAVLALQGLRNRGTLQQGQRILINGAGGGVGTFALQYAKLHGAEVTCVDYGEKLEMLQALGSDHVIDYRNEDYTAQGITYDVILDVIGNRKVTALKRALRSGGRYVMIGGPMGRIVLNLLWAPIVSKLENKKISVLVHRPNAEDQSEWIELVESGHVIPIIDQQYPLREAPQAFRDMGAGRVKGKTIIIMKE</sequence>
<dbReference type="SMART" id="SM00829">
    <property type="entry name" value="PKS_ER"/>
    <property type="match status" value="1"/>
</dbReference>
<evidence type="ECO:0000313" key="3">
    <source>
        <dbReference type="Proteomes" id="UP001254832"/>
    </source>
</evidence>
<dbReference type="PROSITE" id="PS01162">
    <property type="entry name" value="QOR_ZETA_CRYSTAL"/>
    <property type="match status" value="1"/>
</dbReference>
<gene>
    <name evidence="2" type="ORF">J2W91_000251</name>
</gene>
<dbReference type="GO" id="GO:0008270">
    <property type="term" value="F:zinc ion binding"/>
    <property type="evidence" value="ECO:0007669"/>
    <property type="project" value="InterPro"/>
</dbReference>
<dbReference type="GO" id="GO:0016491">
    <property type="term" value="F:oxidoreductase activity"/>
    <property type="evidence" value="ECO:0007669"/>
    <property type="project" value="InterPro"/>
</dbReference>
<dbReference type="Pfam" id="PF13602">
    <property type="entry name" value="ADH_zinc_N_2"/>
    <property type="match status" value="1"/>
</dbReference>
<dbReference type="PANTHER" id="PTHR11695:SF648">
    <property type="entry name" value="ZINC-BINDING OXIDOREDUCTASE"/>
    <property type="match status" value="1"/>
</dbReference>
<dbReference type="CDD" id="cd08267">
    <property type="entry name" value="MDR1"/>
    <property type="match status" value="1"/>
</dbReference>